<sequence>MYKKEFSVAPNEFFTEFMRSEIQFEEYSSDKKTFSNKLRASPYEHEYHISYPCREKFIQEQPIREADYPDVITDQLVETFEDTRVTFSSFMTNPTYMKVVMRVFVTVGSAVTLPFLLETYGGLKIWVNGNEQVSFLSYLRNTPIKQEVELTFGEGENEIVVLLDDLGERDVNFGFSMKNTSEQMINGFCILPFPRDEAQKAKQLLNSIYFAKDYYTEGEIAFYAKAQRDSQLRVRFNPLVNRPKTKMQDGNITEFTNQDRYIEIQATNEQYSIGNVSDYQFASTTKVEFGVRLSDGQYLTRIIPIAIYHQEKYENTITSNTLDGRKKEALTYYAGLSLDDINVGLCRLLLDEISPADELFDQPGFTSGLSLIEHKGDCADFVFVPLLMFYQRFPEKVPDLLAQKIKELSLNFRYWIDEPGNDVMWYFSENHALLFHIAQYLAGNLFPNDIFVVSGRTGEEQAELGKKRIEQWFEHFLRYGLAEWNSVTYIPIDFIGFFALYIGAPDEEIKAVAKQALDSTFELVSINSFQQIYASTYGRVYEHNLKSIAMNEIGALTKIAYGIGHFSDALRAAALFSLSDYVPPANLQENFAPQNHLIARYRQGINEAETYLYKTPQYSMVSCQDYHFQKQGYQQHMMNITLDTCQSAIWINHPGEYKYSGENRPSYWAGNGSLPRIYQEKNRMVMRYSIPEEEIPFIHLYYPYWEFTFSIQKDHWLYFGNQTSACLIYFSEVPKLTKEGANAYREYIVSGTDHFVFVKCMARKPNDPVDIEQQLKELKITKENGFQVQDAEVAFSLINEKLLIKQ</sequence>
<dbReference type="Proteomes" id="UP000286288">
    <property type="component" value="Unassembled WGS sequence"/>
</dbReference>
<comment type="caution">
    <text evidence="1">The sequence shown here is derived from an EMBL/GenBank/DDBJ whole genome shotgun (WGS) entry which is preliminary data.</text>
</comment>
<name>A0A415ETT7_ENTCA</name>
<reference evidence="1 2" key="1">
    <citation type="submission" date="2018-08" db="EMBL/GenBank/DDBJ databases">
        <title>A genome reference for cultivated species of the human gut microbiota.</title>
        <authorList>
            <person name="Zou Y."/>
            <person name="Xue W."/>
            <person name="Luo G."/>
        </authorList>
    </citation>
    <scope>NUCLEOTIDE SEQUENCE [LARGE SCALE GENOMIC DNA]</scope>
    <source>
        <strain evidence="1 2">AF48-16</strain>
    </source>
</reference>
<gene>
    <name evidence="1" type="ORF">DW084_07580</name>
</gene>
<dbReference type="AlphaFoldDB" id="A0A415ETT7"/>
<organism evidence="1 2">
    <name type="scientific">Enterococcus casseliflavus</name>
    <name type="common">Enterococcus flavescens</name>
    <dbReference type="NCBI Taxonomy" id="37734"/>
    <lineage>
        <taxon>Bacteria</taxon>
        <taxon>Bacillati</taxon>
        <taxon>Bacillota</taxon>
        <taxon>Bacilli</taxon>
        <taxon>Lactobacillales</taxon>
        <taxon>Enterococcaceae</taxon>
        <taxon>Enterococcus</taxon>
    </lineage>
</organism>
<proteinExistence type="predicted"/>
<evidence type="ECO:0000313" key="1">
    <source>
        <dbReference type="EMBL" id="RHK06712.1"/>
    </source>
</evidence>
<accession>A0A415ETT7</accession>
<evidence type="ECO:0000313" key="2">
    <source>
        <dbReference type="Proteomes" id="UP000286288"/>
    </source>
</evidence>
<dbReference type="EMBL" id="QRMZ01000008">
    <property type="protein sequence ID" value="RHK06712.1"/>
    <property type="molecule type" value="Genomic_DNA"/>
</dbReference>
<protein>
    <submittedName>
        <fullName evidence="1">Uncharacterized protein</fullName>
    </submittedName>
</protein>